<dbReference type="InParanoid" id="A0A3Q3EQ08"/>
<dbReference type="FunFam" id="2.40.50.120:FF:000013">
    <property type="entry name" value="Complement C3"/>
    <property type="match status" value="1"/>
</dbReference>
<dbReference type="Gene3D" id="2.60.40.690">
    <property type="entry name" value="Alpha-macroglobulin, receptor-binding domain"/>
    <property type="match status" value="1"/>
</dbReference>
<comment type="subcellular location">
    <subcellularLocation>
        <location evidence="1">Secreted</location>
    </subcellularLocation>
</comment>
<evidence type="ECO:0000256" key="8">
    <source>
        <dbReference type="ARBA" id="ARBA00023180"/>
    </source>
</evidence>
<evidence type="ECO:0000256" key="6">
    <source>
        <dbReference type="ARBA" id="ARBA00022900"/>
    </source>
</evidence>
<dbReference type="Gene3D" id="6.20.50.160">
    <property type="match status" value="1"/>
</dbReference>
<dbReference type="Gene3D" id="2.60.40.1940">
    <property type="match status" value="1"/>
</dbReference>
<dbReference type="Gene3D" id="2.60.40.10">
    <property type="entry name" value="Immunoglobulins"/>
    <property type="match status" value="2"/>
</dbReference>
<dbReference type="InterPro" id="IPR002890">
    <property type="entry name" value="MG2"/>
</dbReference>
<reference evidence="12" key="1">
    <citation type="submission" date="2025-08" db="UniProtKB">
        <authorList>
            <consortium name="Ensembl"/>
        </authorList>
    </citation>
    <scope>IDENTIFICATION</scope>
</reference>
<proteinExistence type="inferred from homology"/>
<dbReference type="InterPro" id="IPR008993">
    <property type="entry name" value="TIMP-like_OB-fold"/>
</dbReference>
<keyword evidence="4" id="KW-0646">Protease inhibitor</keyword>
<dbReference type="GO" id="GO:0005615">
    <property type="term" value="C:extracellular space"/>
    <property type="evidence" value="ECO:0007669"/>
    <property type="project" value="InterPro"/>
</dbReference>
<dbReference type="SMART" id="SM01361">
    <property type="entry name" value="A2M_recep"/>
    <property type="match status" value="1"/>
</dbReference>
<dbReference type="SUPFAM" id="SSF47686">
    <property type="entry name" value="Anaphylotoxins (complement system)"/>
    <property type="match status" value="1"/>
</dbReference>
<accession>A0A3Q3EQ08</accession>
<dbReference type="SUPFAM" id="SSF50242">
    <property type="entry name" value="TIMP-like"/>
    <property type="match status" value="1"/>
</dbReference>
<dbReference type="Gene3D" id="2.60.40.1930">
    <property type="match status" value="3"/>
</dbReference>
<dbReference type="CDD" id="cd02896">
    <property type="entry name" value="complement_C3_C4_C5"/>
    <property type="match status" value="1"/>
</dbReference>
<dbReference type="InterPro" id="IPR018081">
    <property type="entry name" value="Anaphylatoxin_comp_syst"/>
</dbReference>
<dbReference type="InterPro" id="IPR018933">
    <property type="entry name" value="Netrin_module_non-TIMP"/>
</dbReference>
<name>A0A3Q3EQ08_9LABR</name>
<evidence type="ECO:0000256" key="5">
    <source>
        <dbReference type="ARBA" id="ARBA00022729"/>
    </source>
</evidence>
<protein>
    <submittedName>
        <fullName evidence="12">Complement C4B (Chido/Rodgers blood group)</fullName>
    </submittedName>
</protein>
<dbReference type="GO" id="GO:0004867">
    <property type="term" value="F:serine-type endopeptidase inhibitor activity"/>
    <property type="evidence" value="ECO:0007669"/>
    <property type="project" value="UniProtKB-KW"/>
</dbReference>
<dbReference type="PANTHER" id="PTHR11412:SF144">
    <property type="entry name" value="COMPLEMENT C4-B"/>
    <property type="match status" value="1"/>
</dbReference>
<dbReference type="Pfam" id="PF01821">
    <property type="entry name" value="ANATO"/>
    <property type="match status" value="1"/>
</dbReference>
<dbReference type="InterPro" id="IPR001599">
    <property type="entry name" value="Macroglobln_a2"/>
</dbReference>
<organism evidence="12 13">
    <name type="scientific">Labrus bergylta</name>
    <name type="common">ballan wrasse</name>
    <dbReference type="NCBI Taxonomy" id="56723"/>
    <lineage>
        <taxon>Eukaryota</taxon>
        <taxon>Metazoa</taxon>
        <taxon>Chordata</taxon>
        <taxon>Craniata</taxon>
        <taxon>Vertebrata</taxon>
        <taxon>Euteleostomi</taxon>
        <taxon>Actinopterygii</taxon>
        <taxon>Neopterygii</taxon>
        <taxon>Teleostei</taxon>
        <taxon>Neoteleostei</taxon>
        <taxon>Acanthomorphata</taxon>
        <taxon>Eupercaria</taxon>
        <taxon>Labriformes</taxon>
        <taxon>Labridae</taxon>
        <taxon>Labrus</taxon>
    </lineage>
</organism>
<evidence type="ECO:0000256" key="4">
    <source>
        <dbReference type="ARBA" id="ARBA00022690"/>
    </source>
</evidence>
<evidence type="ECO:0000256" key="1">
    <source>
        <dbReference type="ARBA" id="ARBA00004613"/>
    </source>
</evidence>
<keyword evidence="8" id="KW-0325">Glycoprotein</keyword>
<dbReference type="Pfam" id="PF01835">
    <property type="entry name" value="MG2"/>
    <property type="match status" value="1"/>
</dbReference>
<evidence type="ECO:0000313" key="12">
    <source>
        <dbReference type="Ensembl" id="ENSLBEP00000009596.1"/>
    </source>
</evidence>
<dbReference type="SUPFAM" id="SSF49410">
    <property type="entry name" value="Alpha-macroglobulin receptor domain"/>
    <property type="match status" value="1"/>
</dbReference>
<dbReference type="InterPro" id="IPR011625">
    <property type="entry name" value="A2M_N_BRD"/>
</dbReference>
<feature type="chain" id="PRO_5018571559" evidence="9">
    <location>
        <begin position="20"/>
        <end position="1708"/>
    </location>
</feature>
<dbReference type="InterPro" id="IPR009048">
    <property type="entry name" value="A-macroglobulin_rcpt-bd"/>
</dbReference>
<dbReference type="PROSITE" id="PS50189">
    <property type="entry name" value="NTR"/>
    <property type="match status" value="1"/>
</dbReference>
<dbReference type="Gene3D" id="2.60.120.1540">
    <property type="match status" value="1"/>
</dbReference>
<dbReference type="OrthoDB" id="6359008at2759"/>
<evidence type="ECO:0000259" key="11">
    <source>
        <dbReference type="PROSITE" id="PS50189"/>
    </source>
</evidence>
<dbReference type="InterPro" id="IPR040839">
    <property type="entry name" value="MG4"/>
</dbReference>
<dbReference type="InterPro" id="IPR000020">
    <property type="entry name" value="Anaphylatoxin/fibulin"/>
</dbReference>
<sequence>MECYIFSILFLVLTMESQCSPDNGFFISGPGVFHVGVKEKVFVQMGRSHLNNEVTLYLEHETSNTVLSERKTATCTVEGKIETVELMIDREIFSRLPLQRSKQPYFNLIAESPSFSGRKSTRVLISKHRGYIFIQTHQPVYNPTQTVRYRIFTLDQTLRPNEETFQLSVFNAAGNRIINSLITAKGGIIQGKIQIPDVSKLGTWKITAHFEGDKENAATREFKVEKFVLPSFEVNIGLEQSFILLNAEYLNFTISAKYSHGEQVRGAYHCQFGVVEKNRRNGQKGKPVFLRGLELTGSVQNGTVPTTASLLMADLHVTLQKQNLTLSGLQNTGSQLYLGVFVTNIQSGEIQEAEVYLPIMSRKYSIDLSRTRSYFIPGYPLDVVAVLRLPDGSPAAGVPVRIEVSSTEHWEGTTNQEGAVFPVFNINTDAQITVQVSADGLQQRKEIQKASSPSNSYLYLSFTNRLYSVGELLTVNINAVNGPNNGFMYYMILSRGMLIKQDSLKFGTFVKVHLPITTEMVPSFRLIGYFYDQHGNIIADSVWVDVGDECEIKVKVVPKGPFKPRQQARLEFDLDGQKAKVALLAVDKAIYALKTDNRLTAKQVFSTMQSYDLGCSYTGGSDPASVLTDAGLSFVSNSQSKWRMSFGCNSRSTRQRRAVDLEQEITTLRSNFTDEKLKGCCVHGFSLIPMRKTCEERVRRVSLVEANPLCAEAFLKCCLEGERLRQKKTREDAWKELGRTATIEDIEQYFLENAGRNIRRLFPPSFDFKEFDVNGKESYVIALPDSITTWEIQVITLSAATGFCVVKPSEVRAFQEVFVSLRLPYSVKKYEQLSISPVIYNYGQQTLQLAVHMEQTDGLCSPGSATTTSFVNITLNPESSQFVSFSAVPMVTGSIPIKIRIYDIENEYGLDAIEKTLNVLTEGMETRIEETKLINLDGKSTETFTIDGSLPGETVPDSSSNIFISVEGDGFGSVQAKNLLSPEKVAKLIRLPKGCLEQTMGKLAPTVSAIRYLDLSEQWFELPAGARDKALNEVEQGHVNIINFKNKVDGSYSSFRSVPQSNWVTALVVKLLSFIAQRQAETYGLQGRRARFVPEEEIRHPVRFLLSAQWGDGSFTDQHQVLHRGVLKGADRAMSITAFVALALQRSLPFLNPEGKNNAEASISSSTLYLLSHLEELQHPYAVAITVYCLAVCLPSGTDHSSIWTKLQDLATEGENGCYLWTTNPSPKNKVNADAITIETTAYALLAAVELGKGEWANKAACWLTTQENSDGGFRSTQDTVMALEALAEYELKRPVTPEASLNAVFTSPGKRDILKLQLENKKDKVEKDLKKLAGQNINVELTGKGTTKLKVVKAYHLLEPKDECKQVSITVTVEGKVKYTAKVIENYDYYEDYGNNEDKEVPIPQSEIEWFDVQTKNRRDNSKSEDTLTYRVCVSHSLHRNLTGMAIADITLLSGFEVETEDLDILKEEPERYISHYEVSYGRVLIYFNELFDRIECITFDAIQRVPIGLLQPAPAVFYDYYEPNVKCNVFYSAPQRSKLISKLCSEDVCQCAERPCHKIQNTFISERRNKKENRRLMHACFFPTVDYAYMVEVLNVSMKSNFELYRTNIIEELKSHGDTFVDRNSIRVFAKRRQCKGQLDLGKQYLIMGKDGPTTDSNNKMQYLLEANTWVEREPSAEECNKSAHRGACREFHTFTQRYKIDGCRQ</sequence>
<dbReference type="Pfam" id="PF07677">
    <property type="entry name" value="A2M_recep"/>
    <property type="match status" value="1"/>
</dbReference>
<keyword evidence="7" id="KW-1015">Disulfide bond</keyword>
<dbReference type="Gene3D" id="2.20.130.20">
    <property type="match status" value="1"/>
</dbReference>
<dbReference type="SMART" id="SM00104">
    <property type="entry name" value="ANATO"/>
    <property type="match status" value="1"/>
</dbReference>
<dbReference type="SMART" id="SM01419">
    <property type="entry name" value="Thiol-ester_cl"/>
    <property type="match status" value="1"/>
</dbReference>
<keyword evidence="5 9" id="KW-0732">Signal</keyword>
<dbReference type="PANTHER" id="PTHR11412">
    <property type="entry name" value="MACROGLOBULIN / COMPLEMENT"/>
    <property type="match status" value="1"/>
</dbReference>
<dbReference type="InterPro" id="IPR041555">
    <property type="entry name" value="MG3"/>
</dbReference>
<dbReference type="Pfam" id="PF07703">
    <property type="entry name" value="A2M_BRD"/>
    <property type="match status" value="1"/>
</dbReference>
<feature type="domain" description="Anaphylatoxin-like" evidence="10">
    <location>
        <begin position="680"/>
        <end position="718"/>
    </location>
</feature>
<dbReference type="Gene3D" id="1.20.91.20">
    <property type="entry name" value="Anaphylotoxins (complement system)"/>
    <property type="match status" value="1"/>
</dbReference>
<dbReference type="FunFam" id="2.60.40.1930:FF:000001">
    <property type="entry name" value="CD109 isoform 3"/>
    <property type="match status" value="1"/>
</dbReference>
<evidence type="ECO:0000256" key="9">
    <source>
        <dbReference type="SAM" id="SignalP"/>
    </source>
</evidence>
<dbReference type="InterPro" id="IPR013783">
    <property type="entry name" value="Ig-like_fold"/>
</dbReference>
<dbReference type="SMART" id="SM01359">
    <property type="entry name" value="A2M_N_2"/>
    <property type="match status" value="1"/>
</dbReference>
<dbReference type="Gene3D" id="1.50.10.20">
    <property type="match status" value="1"/>
</dbReference>
<feature type="domain" description="NTR" evidence="11">
    <location>
        <begin position="1553"/>
        <end position="1706"/>
    </location>
</feature>
<dbReference type="FunFam" id="2.60.40.690:FF:000002">
    <property type="entry name" value="Complement C4 isoform-A"/>
    <property type="match status" value="1"/>
</dbReference>
<dbReference type="InterPro" id="IPR047565">
    <property type="entry name" value="Alpha-macroglob_thiol-ester_cl"/>
</dbReference>
<dbReference type="Gene3D" id="2.40.50.120">
    <property type="match status" value="1"/>
</dbReference>
<reference evidence="12" key="2">
    <citation type="submission" date="2025-09" db="UniProtKB">
        <authorList>
            <consortium name="Ensembl"/>
        </authorList>
    </citation>
    <scope>IDENTIFICATION</scope>
</reference>
<dbReference type="SUPFAM" id="SSF48239">
    <property type="entry name" value="Terpenoid cyclases/Protein prenyltransferases"/>
    <property type="match status" value="1"/>
</dbReference>
<dbReference type="Ensembl" id="ENSLBET00000010120.1">
    <property type="protein sequence ID" value="ENSLBEP00000009596.1"/>
    <property type="gene ID" value="ENSLBEG00000007249.1"/>
</dbReference>
<dbReference type="InterPro" id="IPR050473">
    <property type="entry name" value="A2M/Complement_sys"/>
</dbReference>
<evidence type="ECO:0000256" key="3">
    <source>
        <dbReference type="ARBA" id="ARBA00022525"/>
    </source>
</evidence>
<dbReference type="Pfam" id="PF01759">
    <property type="entry name" value="NTR"/>
    <property type="match status" value="1"/>
</dbReference>
<comment type="similarity">
    <text evidence="2">Belongs to the protease inhibitor I39 (alpha-2-macroglobulin) family.</text>
</comment>
<dbReference type="SMART" id="SM01360">
    <property type="entry name" value="A2M"/>
    <property type="match status" value="1"/>
</dbReference>
<dbReference type="GeneTree" id="ENSGT00940000155739"/>
<keyword evidence="13" id="KW-1185">Reference proteome</keyword>
<evidence type="ECO:0000256" key="7">
    <source>
        <dbReference type="ARBA" id="ARBA00023157"/>
    </source>
</evidence>
<dbReference type="PROSITE" id="PS01178">
    <property type="entry name" value="ANAPHYLATOXIN_2"/>
    <property type="match status" value="1"/>
</dbReference>
<dbReference type="GO" id="GO:0006956">
    <property type="term" value="P:complement activation"/>
    <property type="evidence" value="ECO:0007669"/>
    <property type="project" value="TreeGrafter"/>
</dbReference>
<evidence type="ECO:0000256" key="2">
    <source>
        <dbReference type="ARBA" id="ARBA00010952"/>
    </source>
</evidence>
<dbReference type="Pfam" id="PF00207">
    <property type="entry name" value="A2M"/>
    <property type="match status" value="1"/>
</dbReference>
<dbReference type="Pfam" id="PF17791">
    <property type="entry name" value="MG3"/>
    <property type="match status" value="1"/>
</dbReference>
<dbReference type="SMART" id="SM00643">
    <property type="entry name" value="C345C"/>
    <property type="match status" value="1"/>
</dbReference>
<dbReference type="InterPro" id="IPR008930">
    <property type="entry name" value="Terpenoid_cyclase/PrenylTrfase"/>
</dbReference>
<dbReference type="Pfam" id="PF17789">
    <property type="entry name" value="MG4"/>
    <property type="match status" value="1"/>
</dbReference>
<dbReference type="InterPro" id="IPR001134">
    <property type="entry name" value="Netrin_domain"/>
</dbReference>
<dbReference type="InterPro" id="IPR011626">
    <property type="entry name" value="Alpha-macroglobulin_TED"/>
</dbReference>
<dbReference type="InterPro" id="IPR036595">
    <property type="entry name" value="A-macroglobulin_rcpt-bd_sf"/>
</dbReference>
<dbReference type="STRING" id="56723.ENSLBEP00000009596"/>
<feature type="signal peptide" evidence="9">
    <location>
        <begin position="1"/>
        <end position="19"/>
    </location>
</feature>
<dbReference type="CDD" id="cd00017">
    <property type="entry name" value="ANATO"/>
    <property type="match status" value="1"/>
</dbReference>
<keyword evidence="6" id="KW-0722">Serine protease inhibitor</keyword>
<dbReference type="Proteomes" id="UP000261660">
    <property type="component" value="Unplaced"/>
</dbReference>
<evidence type="ECO:0000313" key="13">
    <source>
        <dbReference type="Proteomes" id="UP000261660"/>
    </source>
</evidence>
<dbReference type="Pfam" id="PF07678">
    <property type="entry name" value="TED_complement"/>
    <property type="match status" value="1"/>
</dbReference>
<dbReference type="FunFam" id="2.60.40.10:FF:000155">
    <property type="entry name" value="complement C3 isoform X1"/>
    <property type="match status" value="1"/>
</dbReference>
<keyword evidence="3" id="KW-0964">Secreted</keyword>
<evidence type="ECO:0000259" key="10">
    <source>
        <dbReference type="PROSITE" id="PS01178"/>
    </source>
</evidence>